<dbReference type="RefSeq" id="WP_055036137.1">
    <property type="nucleotide sequence ID" value="NZ_AP014854.2"/>
</dbReference>
<feature type="binding site" evidence="14">
    <location>
        <position position="239"/>
    </location>
    <ligand>
        <name>ATP</name>
        <dbReference type="ChEBI" id="CHEBI:30616"/>
    </ligand>
</feature>
<keyword evidence="17" id="KW-1185">Reference proteome</keyword>
<dbReference type="SUPFAM" id="SSF55821">
    <property type="entry name" value="YrdC/RibB"/>
    <property type="match status" value="1"/>
</dbReference>
<feature type="binding site" evidence="14">
    <location>
        <position position="144"/>
    </location>
    <ligand>
        <name>ATP</name>
        <dbReference type="ChEBI" id="CHEBI:30616"/>
    </ligand>
</feature>
<dbReference type="InterPro" id="IPR010923">
    <property type="entry name" value="T(6)A37_SUA5"/>
</dbReference>
<evidence type="ECO:0000256" key="2">
    <source>
        <dbReference type="ARBA" id="ARBA00007663"/>
    </source>
</evidence>
<dbReference type="PIRSF" id="PIRSF004930">
    <property type="entry name" value="Tln_factor_SUA5"/>
    <property type="match status" value="1"/>
</dbReference>
<dbReference type="Gene3D" id="3.40.50.11030">
    <property type="entry name" value="Threonylcarbamoyl-AMP synthase, C-terminal domain"/>
    <property type="match status" value="1"/>
</dbReference>
<dbReference type="OrthoDB" id="9814580at2"/>
<dbReference type="Proteomes" id="UP000065734">
    <property type="component" value="Chromosome I"/>
</dbReference>
<evidence type="ECO:0000256" key="7">
    <source>
        <dbReference type="ARBA" id="ARBA00022694"/>
    </source>
</evidence>
<sequence>MLVTHARLLPATAAAIADAVAVLRAGGLVGFPTETVYGLGADAANERAVARLFAAKGRPRFNPLIAHVDTAEAAAGLGLMGRRARLLAAAFWPGPLTLVVPVQVGGAVCELARAGLSTVALRVPSHPVARGLLQAFGGAVVAPSANRSGHVSPTTAAHVLEDLGERVDAVLDGGATPLGIESTIIACVGGPARLLRPGGVPRGEIERVLGEKVAPPELRPVDGASGDGPLAPGQLASHYAPRARLRLNASALEPGEALLDFGASGIGAGHPEASRLDLSPSGDLVEAAANLYAHLRALDRSGAASIAVAPIPAAGLGEAIHDRLRRAAAPR</sequence>
<evidence type="ECO:0000256" key="5">
    <source>
        <dbReference type="ARBA" id="ARBA00022490"/>
    </source>
</evidence>
<dbReference type="NCBIfam" id="TIGR00057">
    <property type="entry name" value="L-threonylcarbamoyladenylate synthase"/>
    <property type="match status" value="1"/>
</dbReference>
<feature type="binding site" evidence="14">
    <location>
        <position position="182"/>
    </location>
    <ligand>
        <name>L-threonine</name>
        <dbReference type="ChEBI" id="CHEBI:57926"/>
    </ligand>
</feature>
<comment type="subcellular location">
    <subcellularLocation>
        <location evidence="1 13">Cytoplasm</location>
    </subcellularLocation>
</comment>
<dbReference type="GO" id="GO:0008033">
    <property type="term" value="P:tRNA processing"/>
    <property type="evidence" value="ECO:0007669"/>
    <property type="project" value="UniProtKB-KW"/>
</dbReference>
<dbReference type="InterPro" id="IPR050156">
    <property type="entry name" value="TC-AMP_synthase_SUA5"/>
</dbReference>
<feature type="binding site" evidence="14">
    <location>
        <position position="142"/>
    </location>
    <ligand>
        <name>L-threonine</name>
        <dbReference type="ChEBI" id="CHEBI:57926"/>
    </ligand>
</feature>
<evidence type="ECO:0000256" key="8">
    <source>
        <dbReference type="ARBA" id="ARBA00022695"/>
    </source>
</evidence>
<dbReference type="Pfam" id="PF01300">
    <property type="entry name" value="Sua5_yciO_yrdC"/>
    <property type="match status" value="1"/>
</dbReference>
<feature type="binding site" evidence="14">
    <location>
        <position position="122"/>
    </location>
    <ligand>
        <name>L-threonine</name>
        <dbReference type="ChEBI" id="CHEBI:57926"/>
    </ligand>
</feature>
<gene>
    <name evidence="16" type="primary">rimN</name>
    <name evidence="16" type="ORF">BVIRIDIS_30910</name>
</gene>
<feature type="binding site" evidence="14">
    <location>
        <position position="62"/>
    </location>
    <ligand>
        <name>ATP</name>
        <dbReference type="ChEBI" id="CHEBI:30616"/>
    </ligand>
</feature>
<dbReference type="PATRIC" id="fig|1079.6.peg.325"/>
<keyword evidence="8 13" id="KW-0548">Nucleotidyltransferase</keyword>
<evidence type="ECO:0000256" key="11">
    <source>
        <dbReference type="ARBA" id="ARBA00029774"/>
    </source>
</evidence>
<dbReference type="GO" id="GO:0003725">
    <property type="term" value="F:double-stranded RNA binding"/>
    <property type="evidence" value="ECO:0007669"/>
    <property type="project" value="UniProtKB-UniRule"/>
</dbReference>
<evidence type="ECO:0000256" key="3">
    <source>
        <dbReference type="ARBA" id="ARBA00012584"/>
    </source>
</evidence>
<keyword evidence="6 13" id="KW-0808">Transferase</keyword>
<evidence type="ECO:0000256" key="9">
    <source>
        <dbReference type="ARBA" id="ARBA00022741"/>
    </source>
</evidence>
<dbReference type="GO" id="GO:0005524">
    <property type="term" value="F:ATP binding"/>
    <property type="evidence" value="ECO:0007669"/>
    <property type="project" value="UniProtKB-UniRule"/>
</dbReference>
<reference evidence="17" key="1">
    <citation type="journal article" date="2016" name="Genome Announc.">
        <title>Revised genome sequence of the purple photosynthetic bacterium Blastochloris viridis.</title>
        <authorList>
            <person name="Liu L.N."/>
            <person name="Faulkner M."/>
            <person name="Liu X."/>
            <person name="Huang F."/>
            <person name="Darby A.C."/>
            <person name="Hall N."/>
        </authorList>
    </citation>
    <scope>NUCLEOTIDE SEQUENCE [LARGE SCALE GENOMIC DNA]</scope>
    <source>
        <strain evidence="17">ATCC 19567 / DSM 133 / F</strain>
    </source>
</reference>
<evidence type="ECO:0000313" key="16">
    <source>
        <dbReference type="EMBL" id="CUU44046.1"/>
    </source>
</evidence>
<keyword evidence="7 13" id="KW-0819">tRNA processing</keyword>
<evidence type="ECO:0000256" key="1">
    <source>
        <dbReference type="ARBA" id="ARBA00004496"/>
    </source>
</evidence>
<dbReference type="InterPro" id="IPR038385">
    <property type="entry name" value="Sua5/YwlC_C"/>
</dbReference>
<dbReference type="InterPro" id="IPR006070">
    <property type="entry name" value="Sua5-like_dom"/>
</dbReference>
<feature type="binding site" evidence="14">
    <location>
        <position position="152"/>
    </location>
    <ligand>
        <name>ATP</name>
        <dbReference type="ChEBI" id="CHEBI:30616"/>
    </ligand>
</feature>
<comment type="similarity">
    <text evidence="2 13">Belongs to the SUA5 family.</text>
</comment>
<name>A0A0P0IWJ0_BLAVI</name>
<dbReference type="EC" id="2.7.7.87" evidence="3 13"/>
<evidence type="ECO:0000256" key="13">
    <source>
        <dbReference type="PIRNR" id="PIRNR004930"/>
    </source>
</evidence>
<feature type="binding site" evidence="14">
    <location>
        <position position="58"/>
    </location>
    <ligand>
        <name>ATP</name>
        <dbReference type="ChEBI" id="CHEBI:30616"/>
    </ligand>
</feature>
<evidence type="ECO:0000259" key="15">
    <source>
        <dbReference type="PROSITE" id="PS51163"/>
    </source>
</evidence>
<comment type="function">
    <text evidence="13">Required for the formation of a threonylcarbamoyl group on adenosine at position 37 (t(6)A37) in tRNAs that read codons beginning with adenine.</text>
</comment>
<protein>
    <recommendedName>
        <fullName evidence="4 13">Threonylcarbamoyl-AMP synthase</fullName>
        <shortName evidence="13">TC-AMP synthase</shortName>
        <ecNumber evidence="3 13">2.7.7.87</ecNumber>
    </recommendedName>
    <alternativeName>
        <fullName evidence="11 13">L-threonylcarbamoyladenylate synthase</fullName>
    </alternativeName>
</protein>
<proteinExistence type="inferred from homology"/>
<dbReference type="Gene3D" id="3.90.870.10">
    <property type="entry name" value="DHBP synthase"/>
    <property type="match status" value="1"/>
</dbReference>
<keyword evidence="5 13" id="KW-0963">Cytoplasm</keyword>
<accession>A0A0P0IWJ0</accession>
<dbReference type="GO" id="GO:0006450">
    <property type="term" value="P:regulation of translational fidelity"/>
    <property type="evidence" value="ECO:0007669"/>
    <property type="project" value="TreeGrafter"/>
</dbReference>
<feature type="binding site" evidence="14">
    <location>
        <position position="67"/>
    </location>
    <ligand>
        <name>L-threonine</name>
        <dbReference type="ChEBI" id="CHEBI:57926"/>
    </ligand>
</feature>
<keyword evidence="9 13" id="KW-0547">Nucleotide-binding</keyword>
<comment type="catalytic activity">
    <reaction evidence="12 13">
        <text>L-threonine + hydrogencarbonate + ATP = L-threonylcarbamoyladenylate + diphosphate + H2O</text>
        <dbReference type="Rhea" id="RHEA:36407"/>
        <dbReference type="ChEBI" id="CHEBI:15377"/>
        <dbReference type="ChEBI" id="CHEBI:17544"/>
        <dbReference type="ChEBI" id="CHEBI:30616"/>
        <dbReference type="ChEBI" id="CHEBI:33019"/>
        <dbReference type="ChEBI" id="CHEBI:57926"/>
        <dbReference type="ChEBI" id="CHEBI:73682"/>
        <dbReference type="EC" id="2.7.7.87"/>
    </reaction>
</comment>
<feature type="domain" description="YrdC-like" evidence="15">
    <location>
        <begin position="13"/>
        <end position="200"/>
    </location>
</feature>
<evidence type="ECO:0000256" key="10">
    <source>
        <dbReference type="ARBA" id="ARBA00022840"/>
    </source>
</evidence>
<evidence type="ECO:0000313" key="17">
    <source>
        <dbReference type="Proteomes" id="UP000065734"/>
    </source>
</evidence>
<keyword evidence="10 13" id="KW-0067">ATP-binding</keyword>
<evidence type="ECO:0000256" key="12">
    <source>
        <dbReference type="ARBA" id="ARBA00048366"/>
    </source>
</evidence>
<dbReference type="PANTHER" id="PTHR17490">
    <property type="entry name" value="SUA5"/>
    <property type="match status" value="1"/>
</dbReference>
<evidence type="ECO:0000256" key="4">
    <source>
        <dbReference type="ARBA" id="ARBA00015492"/>
    </source>
</evidence>
<dbReference type="STRING" id="1079.BVIR_324"/>
<dbReference type="InterPro" id="IPR005145">
    <property type="entry name" value="Sua5_C"/>
</dbReference>
<evidence type="ECO:0000256" key="14">
    <source>
        <dbReference type="PIRSR" id="PIRSR004930-1"/>
    </source>
</evidence>
<dbReference type="GO" id="GO:0061710">
    <property type="term" value="F:L-threonylcarbamoyladenylate synthase"/>
    <property type="evidence" value="ECO:0007669"/>
    <property type="project" value="UniProtKB-EC"/>
</dbReference>
<dbReference type="Pfam" id="PF03481">
    <property type="entry name" value="Sua5_C"/>
    <property type="match status" value="1"/>
</dbReference>
<dbReference type="GO" id="GO:0000049">
    <property type="term" value="F:tRNA binding"/>
    <property type="evidence" value="ECO:0007669"/>
    <property type="project" value="TreeGrafter"/>
</dbReference>
<feature type="binding site" evidence="14">
    <location>
        <position position="118"/>
    </location>
    <ligand>
        <name>ATP</name>
        <dbReference type="ChEBI" id="CHEBI:30616"/>
    </ligand>
</feature>
<dbReference type="EMBL" id="LN907867">
    <property type="protein sequence ID" value="CUU44046.1"/>
    <property type="molecule type" value="Genomic_DNA"/>
</dbReference>
<dbReference type="InterPro" id="IPR017945">
    <property type="entry name" value="DHBP_synth_RibB-like_a/b_dom"/>
</dbReference>
<feature type="binding site" evidence="14">
    <location>
        <position position="196"/>
    </location>
    <ligand>
        <name>ATP</name>
        <dbReference type="ChEBI" id="CHEBI:30616"/>
    </ligand>
</feature>
<dbReference type="GO" id="GO:0005737">
    <property type="term" value="C:cytoplasm"/>
    <property type="evidence" value="ECO:0007669"/>
    <property type="project" value="UniProtKB-SubCell"/>
</dbReference>
<dbReference type="AlphaFoldDB" id="A0A0P0IWJ0"/>
<organism evidence="16 17">
    <name type="scientific">Blastochloris viridis</name>
    <name type="common">Rhodopseudomonas viridis</name>
    <dbReference type="NCBI Taxonomy" id="1079"/>
    <lineage>
        <taxon>Bacteria</taxon>
        <taxon>Pseudomonadati</taxon>
        <taxon>Pseudomonadota</taxon>
        <taxon>Alphaproteobacteria</taxon>
        <taxon>Hyphomicrobiales</taxon>
        <taxon>Blastochloridaceae</taxon>
        <taxon>Blastochloris</taxon>
    </lineage>
</organism>
<dbReference type="PANTHER" id="PTHR17490:SF16">
    <property type="entry name" value="THREONYLCARBAMOYL-AMP SYNTHASE"/>
    <property type="match status" value="1"/>
</dbReference>
<feature type="binding site" evidence="14">
    <location>
        <position position="35"/>
    </location>
    <ligand>
        <name>L-threonine</name>
        <dbReference type="ChEBI" id="CHEBI:57926"/>
    </ligand>
</feature>
<dbReference type="KEGG" id="bvr:BVIR_324"/>
<dbReference type="PROSITE" id="PS51163">
    <property type="entry name" value="YRDC"/>
    <property type="match status" value="1"/>
</dbReference>
<evidence type="ECO:0000256" key="6">
    <source>
        <dbReference type="ARBA" id="ARBA00022679"/>
    </source>
</evidence>